<accession>A0ABS8PN68</accession>
<keyword evidence="4 7" id="KW-0812">Transmembrane</keyword>
<dbReference type="RefSeq" id="WP_231003657.1">
    <property type="nucleotide sequence ID" value="NZ_JAJNEC010000004.1"/>
</dbReference>
<comment type="caution">
    <text evidence="10">The sequence shown here is derived from an EMBL/GenBank/DDBJ whole genome shotgun (WGS) entry which is preliminary data.</text>
</comment>
<keyword evidence="11" id="KW-1185">Reference proteome</keyword>
<dbReference type="InterPro" id="IPR039426">
    <property type="entry name" value="TonB-dep_rcpt-like"/>
</dbReference>
<dbReference type="Gene3D" id="2.60.40.1120">
    <property type="entry name" value="Carboxypeptidase-like, regulatory domain"/>
    <property type="match status" value="1"/>
</dbReference>
<reference evidence="10 11" key="1">
    <citation type="submission" date="2021-11" db="EMBL/GenBank/DDBJ databases">
        <title>Genomic of Niabella pedocola.</title>
        <authorList>
            <person name="Wu T."/>
        </authorList>
    </citation>
    <scope>NUCLEOTIDE SEQUENCE [LARGE SCALE GENOMIC DNA]</scope>
    <source>
        <strain evidence="10 11">JCM 31011</strain>
    </source>
</reference>
<keyword evidence="6 7" id="KW-0998">Cell outer membrane</keyword>
<dbReference type="NCBIfam" id="TIGR04056">
    <property type="entry name" value="OMP_RagA_SusC"/>
    <property type="match status" value="1"/>
</dbReference>
<evidence type="ECO:0000256" key="8">
    <source>
        <dbReference type="SAM" id="SignalP"/>
    </source>
</evidence>
<dbReference type="Pfam" id="PF07715">
    <property type="entry name" value="Plug"/>
    <property type="match status" value="1"/>
</dbReference>
<dbReference type="EMBL" id="JAJNEC010000004">
    <property type="protein sequence ID" value="MCD2422557.1"/>
    <property type="molecule type" value="Genomic_DNA"/>
</dbReference>
<name>A0ABS8PN68_9BACT</name>
<dbReference type="InterPro" id="IPR012910">
    <property type="entry name" value="Plug_dom"/>
</dbReference>
<keyword evidence="8" id="KW-0732">Signal</keyword>
<dbReference type="NCBIfam" id="TIGR04057">
    <property type="entry name" value="SusC_RagA_signa"/>
    <property type="match status" value="1"/>
</dbReference>
<feature type="chain" id="PRO_5045562455" evidence="8">
    <location>
        <begin position="26"/>
        <end position="1018"/>
    </location>
</feature>
<dbReference type="Proteomes" id="UP001199816">
    <property type="component" value="Unassembled WGS sequence"/>
</dbReference>
<dbReference type="InterPro" id="IPR037066">
    <property type="entry name" value="Plug_dom_sf"/>
</dbReference>
<feature type="domain" description="TonB-dependent receptor plug" evidence="9">
    <location>
        <begin position="126"/>
        <end position="251"/>
    </location>
</feature>
<evidence type="ECO:0000256" key="4">
    <source>
        <dbReference type="ARBA" id="ARBA00022692"/>
    </source>
</evidence>
<evidence type="ECO:0000256" key="2">
    <source>
        <dbReference type="ARBA" id="ARBA00022448"/>
    </source>
</evidence>
<dbReference type="Gene3D" id="2.170.130.10">
    <property type="entry name" value="TonB-dependent receptor, plug domain"/>
    <property type="match status" value="1"/>
</dbReference>
<evidence type="ECO:0000256" key="5">
    <source>
        <dbReference type="ARBA" id="ARBA00023136"/>
    </source>
</evidence>
<comment type="subcellular location">
    <subcellularLocation>
        <location evidence="1 7">Cell outer membrane</location>
        <topology evidence="1 7">Multi-pass membrane protein</topology>
    </subcellularLocation>
</comment>
<keyword evidence="3 7" id="KW-1134">Transmembrane beta strand</keyword>
<organism evidence="10 11">
    <name type="scientific">Niabella pedocola</name>
    <dbReference type="NCBI Taxonomy" id="1752077"/>
    <lineage>
        <taxon>Bacteria</taxon>
        <taxon>Pseudomonadati</taxon>
        <taxon>Bacteroidota</taxon>
        <taxon>Chitinophagia</taxon>
        <taxon>Chitinophagales</taxon>
        <taxon>Chitinophagaceae</taxon>
        <taxon>Niabella</taxon>
    </lineage>
</organism>
<proteinExistence type="inferred from homology"/>
<dbReference type="Gene3D" id="2.40.170.20">
    <property type="entry name" value="TonB-dependent receptor, beta-barrel domain"/>
    <property type="match status" value="1"/>
</dbReference>
<evidence type="ECO:0000256" key="6">
    <source>
        <dbReference type="ARBA" id="ARBA00023237"/>
    </source>
</evidence>
<evidence type="ECO:0000256" key="7">
    <source>
        <dbReference type="PROSITE-ProRule" id="PRU01360"/>
    </source>
</evidence>
<keyword evidence="5 7" id="KW-0472">Membrane</keyword>
<dbReference type="InterPro" id="IPR036942">
    <property type="entry name" value="Beta-barrel_TonB_sf"/>
</dbReference>
<protein>
    <submittedName>
        <fullName evidence="10">SusC/RagA family TonB-linked outer membrane protein</fullName>
    </submittedName>
</protein>
<keyword evidence="2 7" id="KW-0813">Transport</keyword>
<evidence type="ECO:0000256" key="3">
    <source>
        <dbReference type="ARBA" id="ARBA00022452"/>
    </source>
</evidence>
<dbReference type="InterPro" id="IPR023997">
    <property type="entry name" value="TonB-dep_OMP_SusC/RagA_CS"/>
</dbReference>
<dbReference type="InterPro" id="IPR008969">
    <property type="entry name" value="CarboxyPept-like_regulatory"/>
</dbReference>
<evidence type="ECO:0000259" key="9">
    <source>
        <dbReference type="Pfam" id="PF07715"/>
    </source>
</evidence>
<dbReference type="SUPFAM" id="SSF49464">
    <property type="entry name" value="Carboxypeptidase regulatory domain-like"/>
    <property type="match status" value="1"/>
</dbReference>
<comment type="similarity">
    <text evidence="7">Belongs to the TonB-dependent receptor family.</text>
</comment>
<dbReference type="SUPFAM" id="SSF56935">
    <property type="entry name" value="Porins"/>
    <property type="match status" value="1"/>
</dbReference>
<evidence type="ECO:0000256" key="1">
    <source>
        <dbReference type="ARBA" id="ARBA00004571"/>
    </source>
</evidence>
<dbReference type="PROSITE" id="PS52016">
    <property type="entry name" value="TONB_DEPENDENT_REC_3"/>
    <property type="match status" value="1"/>
</dbReference>
<gene>
    <name evidence="10" type="ORF">LQ567_07260</name>
</gene>
<evidence type="ECO:0000313" key="11">
    <source>
        <dbReference type="Proteomes" id="UP001199816"/>
    </source>
</evidence>
<sequence length="1018" mass="113151">MVKLSFRVFLTFLLILNLTSLNVSLAQSGQRKIIEGVVTDGSGDPLVSATITANNSKSTALSGMDGRFRIDVSTTKEAALVISSVGYHSRQLFVYDTTGFLTVMLTARDEMGEEVVIMAYGQQKKKSEIVGSAYQVNAERLKDLPMSRVDALLDGQIPGLRVTPNTDDATSTKQRLNIRIRGDGSFTASREPLWIVDGVPIYTGDRTNMIPGIQTSVTPLSYLNPADIESITVLKDASAAAIYGANASNGVILITTKSGKVGKTEVSFNIQSGFSKINKSTLYKTVNAAQYMELAKESYVNAGKDLASFPYNDNDLNSYSTTNTDWTDVFYGTGLVNNAALNIKGGKNRLSYFASGGYYNGKSTIIGNTQDRKTIFGKLGYTIAKGLEIKWITNASFNGNNTFNPSTDYLKNLPVFTPYNNDGSYRLYNKKISGMDADGNPQYTLVKFFNSLAEREENDDVQKAKVFNNNFMLSYRILKGLSSTTQYGVDFSEVKQRIYEARTNWSGMETNGTPVGYASSYYNKTVVKTFIERVNFNKVIGRHSFGGIIGVELKSQRYNTRTLSGGGFQDDTKRDVQYAAEITYRDSSLRERKDASFIGQLEYGYDRKYYLQLTGRRDGSSAFGSQARWGDFASAGVAWDLKNEAFLNNSNFISALRLAASYGNTGNSRLSNQEAYGIYSFNSDNNYGGLPGGIISNLPNPLLRWETARQTNLKLELGLWDRLNFLIEAYNKKTVQAIIDVPVSRATGATSAQSNTGELENKGIEATINWSIYKSKDIQWWLELRAAHNENKVLRLYSGNDRTNGNFIWREDFDLNTYYLIRWAGVDPRDGAPLWYDAAGNITRVYDINNRVPGKSASPVVFGGASMGVKYKRMSLNTLVTYSIGGYQFSSFGRDINSDGLNIETDNQSLNQVDRWRQPGDLALNPRPIWGVSTRSIMNSTRYLYNTTFFSLANLAFAYNLPDRLFRSVGIKQSSVTLAGNNLFTVTPYDKTNRNSFKQAMSGYPQQISFFISVNLTF</sequence>
<feature type="signal peptide" evidence="8">
    <location>
        <begin position="1"/>
        <end position="25"/>
    </location>
</feature>
<dbReference type="InterPro" id="IPR023996">
    <property type="entry name" value="TonB-dep_OMP_SusC/RagA"/>
</dbReference>
<dbReference type="Pfam" id="PF13715">
    <property type="entry name" value="CarbopepD_reg_2"/>
    <property type="match status" value="1"/>
</dbReference>
<evidence type="ECO:0000313" key="10">
    <source>
        <dbReference type="EMBL" id="MCD2422557.1"/>
    </source>
</evidence>